<evidence type="ECO:0000313" key="12">
    <source>
        <dbReference type="EMBL" id="EJT79651.1"/>
    </source>
</evidence>
<dbReference type="GeneID" id="20345193"/>
<evidence type="ECO:0000256" key="3">
    <source>
        <dbReference type="ARBA" id="ARBA00022692"/>
    </source>
</evidence>
<feature type="region of interest" description="Disordered" evidence="9">
    <location>
        <begin position="807"/>
        <end position="1055"/>
    </location>
</feature>
<feature type="region of interest" description="Disordered" evidence="9">
    <location>
        <begin position="591"/>
        <end position="638"/>
    </location>
</feature>
<evidence type="ECO:0000256" key="9">
    <source>
        <dbReference type="SAM" id="MobiDB-lite"/>
    </source>
</evidence>
<dbReference type="FunCoup" id="J3NTY6">
    <property type="interactions" value="19"/>
</dbReference>
<dbReference type="HOGENOM" id="CLU_006760_1_0_1"/>
<evidence type="ECO:0000256" key="2">
    <source>
        <dbReference type="ARBA" id="ARBA00022448"/>
    </source>
</evidence>
<feature type="transmembrane region" description="Helical" evidence="10">
    <location>
        <begin position="7"/>
        <end position="31"/>
    </location>
</feature>
<feature type="domain" description="SMP-LTD" evidence="11">
    <location>
        <begin position="295"/>
        <end position="486"/>
    </location>
</feature>
<dbReference type="VEuPathDB" id="FungiDB:GGTG_04735"/>
<feature type="region of interest" description="Disordered" evidence="9">
    <location>
        <begin position="753"/>
        <end position="785"/>
    </location>
</feature>
<keyword evidence="7" id="KW-0446">Lipid-binding</keyword>
<keyword evidence="2" id="KW-0813">Transport</keyword>
<dbReference type="STRING" id="644352.J3NTY6"/>
<dbReference type="GO" id="GO:0005789">
    <property type="term" value="C:endoplasmic reticulum membrane"/>
    <property type="evidence" value="ECO:0007669"/>
    <property type="project" value="UniProtKB-SubCell"/>
</dbReference>
<dbReference type="GO" id="GO:0008289">
    <property type="term" value="F:lipid binding"/>
    <property type="evidence" value="ECO:0007669"/>
    <property type="project" value="UniProtKB-KW"/>
</dbReference>
<keyword evidence="14" id="KW-1185">Reference proteome</keyword>
<dbReference type="AlphaFoldDB" id="J3NTY6"/>
<dbReference type="GO" id="GO:0015914">
    <property type="term" value="P:phospholipid transport"/>
    <property type="evidence" value="ECO:0007669"/>
    <property type="project" value="TreeGrafter"/>
</dbReference>
<reference evidence="14" key="1">
    <citation type="submission" date="2010-07" db="EMBL/GenBank/DDBJ databases">
        <title>The genome sequence of Gaeumannomyces graminis var. tritici strain R3-111a-1.</title>
        <authorList>
            <consortium name="The Broad Institute Genome Sequencing Platform"/>
            <person name="Ma L.-J."/>
            <person name="Dead R."/>
            <person name="Young S."/>
            <person name="Zeng Q."/>
            <person name="Koehrsen M."/>
            <person name="Alvarado L."/>
            <person name="Berlin A."/>
            <person name="Chapman S.B."/>
            <person name="Chen Z."/>
            <person name="Freedman E."/>
            <person name="Gellesch M."/>
            <person name="Goldberg J."/>
            <person name="Griggs A."/>
            <person name="Gujja S."/>
            <person name="Heilman E.R."/>
            <person name="Heiman D."/>
            <person name="Hepburn T."/>
            <person name="Howarth C."/>
            <person name="Jen D."/>
            <person name="Larson L."/>
            <person name="Mehta T."/>
            <person name="Neiman D."/>
            <person name="Pearson M."/>
            <person name="Roberts A."/>
            <person name="Saif S."/>
            <person name="Shea T."/>
            <person name="Shenoy N."/>
            <person name="Sisk P."/>
            <person name="Stolte C."/>
            <person name="Sykes S."/>
            <person name="Walk T."/>
            <person name="White J."/>
            <person name="Yandava C."/>
            <person name="Haas B."/>
            <person name="Nusbaum C."/>
            <person name="Birren B."/>
        </authorList>
    </citation>
    <scope>NUCLEOTIDE SEQUENCE [LARGE SCALE GENOMIC DNA]</scope>
    <source>
        <strain evidence="14">R3-111a-1</strain>
    </source>
</reference>
<feature type="compositionally biased region" description="Polar residues" evidence="9">
    <location>
        <begin position="657"/>
        <end position="669"/>
    </location>
</feature>
<evidence type="ECO:0000256" key="4">
    <source>
        <dbReference type="ARBA" id="ARBA00022824"/>
    </source>
</evidence>
<protein>
    <recommendedName>
        <fullName evidence="11">SMP-LTD domain-containing protein</fullName>
    </recommendedName>
</protein>
<dbReference type="Proteomes" id="UP000006039">
    <property type="component" value="Unassembled WGS sequence"/>
</dbReference>
<feature type="compositionally biased region" description="Gly residues" evidence="9">
    <location>
        <begin position="808"/>
        <end position="817"/>
    </location>
</feature>
<dbReference type="RefSeq" id="XP_009220796.1">
    <property type="nucleotide sequence ID" value="XM_009222532.1"/>
</dbReference>
<dbReference type="EnsemblFungi" id="EJT79651">
    <property type="protein sequence ID" value="EJT79651"/>
    <property type="gene ID" value="GGTG_04735"/>
</dbReference>
<keyword evidence="3 10" id="KW-0812">Transmembrane</keyword>
<dbReference type="PROSITE" id="PS51847">
    <property type="entry name" value="SMP"/>
    <property type="match status" value="1"/>
</dbReference>
<evidence type="ECO:0000256" key="7">
    <source>
        <dbReference type="ARBA" id="ARBA00023121"/>
    </source>
</evidence>
<keyword evidence="6" id="KW-0445">Lipid transport</keyword>
<feature type="compositionally biased region" description="Polar residues" evidence="9">
    <location>
        <begin position="952"/>
        <end position="961"/>
    </location>
</feature>
<feature type="compositionally biased region" description="Basic and acidic residues" evidence="9">
    <location>
        <begin position="688"/>
        <end position="710"/>
    </location>
</feature>
<dbReference type="CDD" id="cd21675">
    <property type="entry name" value="SMP_TEX2"/>
    <property type="match status" value="1"/>
</dbReference>
<dbReference type="PANTHER" id="PTHR13466">
    <property type="entry name" value="TEX2 PROTEIN-RELATED"/>
    <property type="match status" value="1"/>
</dbReference>
<accession>J3NTY6</accession>
<sequence>MGLTAFLLAYLLGGLTLIPLIIVAILTHAHFTLPYRPDLNPPSAAEDGQGDLVQPGDDIDALRVAQQQQQKKLAREASRAHQESDVAAGYFAVCREYAPMGINAKPIERSTPVGSATVAAPSQSVYQTMYRSLFDRKQPSGPLDSKNAPSQRPRKAGNVFYVVLRHGHLMLFDDDEQLEVRHVVSLAHHDVTIFSGDDDVPTPEGELYIKKNAICLRRRANEPDLAAAAAGDGQLSKPFFLFSENCSAKEDFYFSLLRNQEQTFGGEDGPEAPTPRQFNVEHVISLVQKLHSSEDHLQTRWLNAMIGRLFLGVYGTKDLENAIREKLTKKISRVKRPSFLSNISIRGIETGDSAPYITNPRLKDLTVEGECGVEADVKYTGNFRIEVAATARIDLGTRFKAREVNLVLAVVLRKLEGHVLFKVKPPPSNRIWFSFQTMPKMETTVEPIISSRQITYTVILRQIEARIKEVVAETLVLPFWDDIPFFNTEHKRWRGGVFEGDDAVVSSGDLEESLNAQMGEVDETEESATTASAVPAQDLPPMEKSHSMPVLEQSSTTHTGLFGRKINGKSGIHISNLKAAMSSSISVETKASAASSPITRTKPSGSFTAPASPTVEMDENKAEVLKPSLSSSSPPNEGPVVQAVMATLSSKVVVGSTPVSDNASQSSMTPKFKLKKSSGSIRSTSSKEISDSDREKEKGLEPAPRPDRRHTVSSSGGGKTDEDMSSAASIKESIRNQTGTLTRNFFLRHKVSHEALTGREGGDGSNGGSNATSPGHAPIDSPKRNALLTVTNAAATAKRWGLSALQRGGAGAAGNNGEGNNNNPGGRVGDGEEEETLDLSKPMGGGQPLPPPGTPLPMPEKKGKVTVVTRRRPPAAPPAHPHQLVATGEGDGGNGGDDASSGSGQQQQRQRRPGRKPVPIASLSKRRHMRQLDSPMGGDRVLVVEAPAADSEPTTPNNTGDGDSGYMHHRHHWAGGDEYDDGGGPRTGGAGSAYAADDDDDDDDTAGCGDDDDDGASAWMDNDDVPAHPPRAVLVVGDRHGIARPPVATSDRDAK</sequence>
<feature type="compositionally biased region" description="Pro residues" evidence="9">
    <location>
        <begin position="848"/>
        <end position="858"/>
    </location>
</feature>
<evidence type="ECO:0000256" key="1">
    <source>
        <dbReference type="ARBA" id="ARBA00004586"/>
    </source>
</evidence>
<keyword evidence="8 10" id="KW-0472">Membrane</keyword>
<reference evidence="13" key="5">
    <citation type="submission" date="2018-04" db="UniProtKB">
        <authorList>
            <consortium name="EnsemblFungi"/>
        </authorList>
    </citation>
    <scope>IDENTIFICATION</scope>
    <source>
        <strain evidence="13">R3-111a-1</strain>
    </source>
</reference>
<dbReference type="OrthoDB" id="26740at2759"/>
<feature type="compositionally biased region" description="Low complexity" evidence="9">
    <location>
        <begin position="677"/>
        <end position="687"/>
    </location>
</feature>
<feature type="compositionally biased region" description="Acidic residues" evidence="9">
    <location>
        <begin position="996"/>
        <end position="1015"/>
    </location>
</feature>
<name>J3NTY6_GAET3</name>
<evidence type="ECO:0000256" key="10">
    <source>
        <dbReference type="SAM" id="Phobius"/>
    </source>
</evidence>
<reference evidence="12" key="2">
    <citation type="submission" date="2010-07" db="EMBL/GenBank/DDBJ databases">
        <authorList>
            <consortium name="The Broad Institute Genome Sequencing Platform"/>
            <consortium name="Broad Institute Genome Sequencing Center for Infectious Disease"/>
            <person name="Ma L.-J."/>
            <person name="Dead R."/>
            <person name="Young S."/>
            <person name="Zeng Q."/>
            <person name="Koehrsen M."/>
            <person name="Alvarado L."/>
            <person name="Berlin A."/>
            <person name="Chapman S.B."/>
            <person name="Chen Z."/>
            <person name="Freedman E."/>
            <person name="Gellesch M."/>
            <person name="Goldberg J."/>
            <person name="Griggs A."/>
            <person name="Gujja S."/>
            <person name="Heilman E.R."/>
            <person name="Heiman D."/>
            <person name="Hepburn T."/>
            <person name="Howarth C."/>
            <person name="Jen D."/>
            <person name="Larson L."/>
            <person name="Mehta T."/>
            <person name="Neiman D."/>
            <person name="Pearson M."/>
            <person name="Roberts A."/>
            <person name="Saif S."/>
            <person name="Shea T."/>
            <person name="Shenoy N."/>
            <person name="Sisk P."/>
            <person name="Stolte C."/>
            <person name="Sykes S."/>
            <person name="Walk T."/>
            <person name="White J."/>
            <person name="Yandava C."/>
            <person name="Haas B."/>
            <person name="Nusbaum C."/>
            <person name="Birren B."/>
        </authorList>
    </citation>
    <scope>NUCLEOTIDE SEQUENCE</scope>
    <source>
        <strain evidence="12">R3-111a-1</strain>
    </source>
</reference>
<reference evidence="13" key="4">
    <citation type="journal article" date="2015" name="G3 (Bethesda)">
        <title>Genome sequences of three phytopathogenic species of the Magnaporthaceae family of fungi.</title>
        <authorList>
            <person name="Okagaki L.H."/>
            <person name="Nunes C.C."/>
            <person name="Sailsbery J."/>
            <person name="Clay B."/>
            <person name="Brown D."/>
            <person name="John T."/>
            <person name="Oh Y."/>
            <person name="Young N."/>
            <person name="Fitzgerald M."/>
            <person name="Haas B.J."/>
            <person name="Zeng Q."/>
            <person name="Young S."/>
            <person name="Adiconis X."/>
            <person name="Fan L."/>
            <person name="Levin J.Z."/>
            <person name="Mitchell T.K."/>
            <person name="Okubara P.A."/>
            <person name="Farman M.L."/>
            <person name="Kohn L.M."/>
            <person name="Birren B."/>
            <person name="Ma L.-J."/>
            <person name="Dean R.A."/>
        </authorList>
    </citation>
    <scope>NUCLEOTIDE SEQUENCE</scope>
    <source>
        <strain evidence="13">R3-111a-1</strain>
    </source>
</reference>
<dbReference type="InterPro" id="IPR031468">
    <property type="entry name" value="SMP_LBD"/>
</dbReference>
<dbReference type="GO" id="GO:0032865">
    <property type="term" value="C:ERMES complex"/>
    <property type="evidence" value="ECO:0007669"/>
    <property type="project" value="TreeGrafter"/>
</dbReference>
<dbReference type="EMBL" id="GL385396">
    <property type="protein sequence ID" value="EJT79651.1"/>
    <property type="molecule type" value="Genomic_DNA"/>
</dbReference>
<evidence type="ECO:0000256" key="5">
    <source>
        <dbReference type="ARBA" id="ARBA00022989"/>
    </source>
</evidence>
<evidence type="ECO:0000259" key="11">
    <source>
        <dbReference type="PROSITE" id="PS51847"/>
    </source>
</evidence>
<organism evidence="12">
    <name type="scientific">Gaeumannomyces tritici (strain R3-111a-1)</name>
    <name type="common">Wheat and barley take-all root rot fungus</name>
    <name type="synonym">Gaeumannomyces graminis var. tritici</name>
    <dbReference type="NCBI Taxonomy" id="644352"/>
    <lineage>
        <taxon>Eukaryota</taxon>
        <taxon>Fungi</taxon>
        <taxon>Dikarya</taxon>
        <taxon>Ascomycota</taxon>
        <taxon>Pezizomycotina</taxon>
        <taxon>Sordariomycetes</taxon>
        <taxon>Sordariomycetidae</taxon>
        <taxon>Magnaporthales</taxon>
        <taxon>Magnaporthaceae</taxon>
        <taxon>Gaeumannomyces</taxon>
    </lineage>
</organism>
<evidence type="ECO:0000313" key="13">
    <source>
        <dbReference type="EnsemblFungi" id="EJT79651"/>
    </source>
</evidence>
<gene>
    <name evidence="13" type="primary">20345193</name>
    <name evidence="12" type="ORF">GGTG_04735</name>
</gene>
<reference evidence="12" key="3">
    <citation type="submission" date="2010-09" db="EMBL/GenBank/DDBJ databases">
        <title>Annotation of Gaeumannomyces graminis var. tritici R3-111a-1.</title>
        <authorList>
            <consortium name="The Broad Institute Genome Sequencing Platform"/>
            <person name="Ma L.-J."/>
            <person name="Dead R."/>
            <person name="Young S.K."/>
            <person name="Zeng Q."/>
            <person name="Gargeya S."/>
            <person name="Fitzgerald M."/>
            <person name="Haas B."/>
            <person name="Abouelleil A."/>
            <person name="Alvarado L."/>
            <person name="Arachchi H.M."/>
            <person name="Berlin A."/>
            <person name="Brown A."/>
            <person name="Chapman S.B."/>
            <person name="Chen Z."/>
            <person name="Dunbar C."/>
            <person name="Freedman E."/>
            <person name="Gearin G."/>
            <person name="Gellesch M."/>
            <person name="Goldberg J."/>
            <person name="Griggs A."/>
            <person name="Gujja S."/>
            <person name="Heiman D."/>
            <person name="Howarth C."/>
            <person name="Larson L."/>
            <person name="Lui A."/>
            <person name="MacDonald P.J.P."/>
            <person name="Mehta T."/>
            <person name="Montmayeur A."/>
            <person name="Murphy C."/>
            <person name="Neiman D."/>
            <person name="Pearson M."/>
            <person name="Priest M."/>
            <person name="Roberts A."/>
            <person name="Saif S."/>
            <person name="Shea T."/>
            <person name="Shenoy N."/>
            <person name="Sisk P."/>
            <person name="Stolte C."/>
            <person name="Sykes S."/>
            <person name="Yandava C."/>
            <person name="Wortman J."/>
            <person name="Nusbaum C."/>
            <person name="Birren B."/>
        </authorList>
    </citation>
    <scope>NUCLEOTIDE SEQUENCE</scope>
    <source>
        <strain evidence="12">R3-111a-1</strain>
    </source>
</reference>
<dbReference type="PANTHER" id="PTHR13466:SF19">
    <property type="entry name" value="NUCLEUS-VACUOLE JUNCTION PROTEIN 2"/>
    <property type="match status" value="1"/>
</dbReference>
<comment type="subcellular location">
    <subcellularLocation>
        <location evidence="1">Endoplasmic reticulum membrane</location>
    </subcellularLocation>
</comment>
<dbReference type="Pfam" id="PF15413">
    <property type="entry name" value="PH_11"/>
    <property type="match status" value="1"/>
</dbReference>
<feature type="compositionally biased region" description="Polar residues" evidence="9">
    <location>
        <begin position="591"/>
        <end position="611"/>
    </location>
</feature>
<evidence type="ECO:0000256" key="8">
    <source>
        <dbReference type="ARBA" id="ARBA00023136"/>
    </source>
</evidence>
<keyword evidence="5 10" id="KW-1133">Transmembrane helix</keyword>
<feature type="compositionally biased region" description="Basic and acidic residues" evidence="9">
    <location>
        <begin position="753"/>
        <end position="762"/>
    </location>
</feature>
<keyword evidence="4" id="KW-0256">Endoplasmic reticulum</keyword>
<dbReference type="GO" id="GO:1990456">
    <property type="term" value="P:mitochondrion-endoplasmic reticulum membrane tethering"/>
    <property type="evidence" value="ECO:0007669"/>
    <property type="project" value="TreeGrafter"/>
</dbReference>
<feature type="compositionally biased region" description="Gly residues" evidence="9">
    <location>
        <begin position="982"/>
        <end position="991"/>
    </location>
</feature>
<feature type="region of interest" description="Disordered" evidence="9">
    <location>
        <begin position="657"/>
        <end position="738"/>
    </location>
</feature>
<dbReference type="eggNOG" id="KOG2238">
    <property type="taxonomic scope" value="Eukaryota"/>
</dbReference>
<proteinExistence type="predicted"/>
<evidence type="ECO:0000256" key="6">
    <source>
        <dbReference type="ARBA" id="ARBA00023055"/>
    </source>
</evidence>
<feature type="compositionally biased region" description="Low complexity" evidence="9">
    <location>
        <begin position="897"/>
        <end position="908"/>
    </location>
</feature>
<evidence type="ECO:0000313" key="14">
    <source>
        <dbReference type="Proteomes" id="UP000006039"/>
    </source>
</evidence>